<accession>A0ABU6BKG7</accession>
<organism evidence="1 2">
    <name type="scientific">Geobacillus icigianus</name>
    <dbReference type="NCBI Taxonomy" id="1430331"/>
    <lineage>
        <taxon>Bacteria</taxon>
        <taxon>Bacillati</taxon>
        <taxon>Bacillota</taxon>
        <taxon>Bacilli</taxon>
        <taxon>Bacillales</taxon>
        <taxon>Anoxybacillaceae</taxon>
        <taxon>Geobacillus</taxon>
    </lineage>
</organism>
<dbReference type="Proteomes" id="UP000029267">
    <property type="component" value="Unassembled WGS sequence"/>
</dbReference>
<evidence type="ECO:0000313" key="2">
    <source>
        <dbReference type="Proteomes" id="UP000029267"/>
    </source>
</evidence>
<gene>
    <name evidence="1" type="ORF">EP10_003354</name>
</gene>
<keyword evidence="2" id="KW-1185">Reference proteome</keyword>
<proteinExistence type="predicted"/>
<name>A0ABU6BKG7_9BACL</name>
<reference evidence="1 2" key="1">
    <citation type="journal article" date="2014" name="Genome Announc.">
        <title>Draft Genome Sequence of Geobacillus icigianus Strain G1w1T Isolated from Hot Springs in the Valley of Geysers, Kamchatka (Russian Federation).</title>
        <authorList>
            <person name="Bryanskaya A.V."/>
            <person name="Rozanov A.S."/>
            <person name="Logacheva M.D."/>
            <person name="Kotenko A.V."/>
            <person name="Peltek S.E."/>
        </authorList>
    </citation>
    <scope>NUCLEOTIDE SEQUENCE [LARGE SCALE GENOMIC DNA]</scope>
    <source>
        <strain evidence="1 2">G1w1</strain>
    </source>
</reference>
<evidence type="ECO:0000313" key="1">
    <source>
        <dbReference type="EMBL" id="MEB3752439.1"/>
    </source>
</evidence>
<sequence length="49" mass="5590">MVCPRCRRLVIGPSVLAAFFSARKPLFTILLATFHFVLTPMEYNDTCIE</sequence>
<protein>
    <submittedName>
        <fullName evidence="1">Uncharacterized protein</fullName>
    </submittedName>
</protein>
<comment type="caution">
    <text evidence="1">The sequence shown here is derived from an EMBL/GenBank/DDBJ whole genome shotgun (WGS) entry which is preliminary data.</text>
</comment>
<dbReference type="EMBL" id="JPYA02000005">
    <property type="protein sequence ID" value="MEB3752439.1"/>
    <property type="molecule type" value="Genomic_DNA"/>
</dbReference>